<dbReference type="InterPro" id="IPR023465">
    <property type="entry name" value="Riboflavin_kinase_dom_sf"/>
</dbReference>
<evidence type="ECO:0000256" key="6">
    <source>
        <dbReference type="ARBA" id="ARBA00018483"/>
    </source>
</evidence>
<dbReference type="UniPathway" id="UPA00277">
    <property type="reaction ID" value="UER00407"/>
</dbReference>
<dbReference type="GO" id="GO:0008531">
    <property type="term" value="F:riboflavin kinase activity"/>
    <property type="evidence" value="ECO:0007669"/>
    <property type="project" value="UniProtKB-EC"/>
</dbReference>
<evidence type="ECO:0000313" key="17">
    <source>
        <dbReference type="EMBL" id="SVC15665.1"/>
    </source>
</evidence>
<feature type="domain" description="Riboflavin kinase" evidence="16">
    <location>
        <begin position="167"/>
        <end position="293"/>
    </location>
</feature>
<dbReference type="CDD" id="cd02064">
    <property type="entry name" value="FAD_synthetase_N"/>
    <property type="match status" value="1"/>
</dbReference>
<dbReference type="PANTHER" id="PTHR22749:SF6">
    <property type="entry name" value="RIBOFLAVIN KINASE"/>
    <property type="match status" value="1"/>
</dbReference>
<dbReference type="Gene3D" id="3.40.50.620">
    <property type="entry name" value="HUPs"/>
    <property type="match status" value="1"/>
</dbReference>
<reference evidence="17" key="1">
    <citation type="submission" date="2018-05" db="EMBL/GenBank/DDBJ databases">
        <authorList>
            <person name="Lanie J.A."/>
            <person name="Ng W.-L."/>
            <person name="Kazmierczak K.M."/>
            <person name="Andrzejewski T.M."/>
            <person name="Davidsen T.M."/>
            <person name="Wayne K.J."/>
            <person name="Tettelin H."/>
            <person name="Glass J.I."/>
            <person name="Rusch D."/>
            <person name="Podicherti R."/>
            <person name="Tsui H.-C.T."/>
            <person name="Winkler M.E."/>
        </authorList>
    </citation>
    <scope>NUCLEOTIDE SEQUENCE</scope>
</reference>
<dbReference type="UniPathway" id="UPA00276">
    <property type="reaction ID" value="UER00406"/>
</dbReference>
<evidence type="ECO:0000256" key="9">
    <source>
        <dbReference type="ARBA" id="ARBA00022679"/>
    </source>
</evidence>
<evidence type="ECO:0000256" key="5">
    <source>
        <dbReference type="ARBA" id="ARBA00012393"/>
    </source>
</evidence>
<gene>
    <name evidence="17" type="ORF">METZ01_LOCUS268519</name>
</gene>
<dbReference type="EMBL" id="UINC01076466">
    <property type="protein sequence ID" value="SVC15665.1"/>
    <property type="molecule type" value="Genomic_DNA"/>
</dbReference>
<evidence type="ECO:0000256" key="1">
    <source>
        <dbReference type="ARBA" id="ARBA00004726"/>
    </source>
</evidence>
<feature type="non-terminal residue" evidence="17">
    <location>
        <position position="1"/>
    </location>
</feature>
<keyword evidence="12" id="KW-0418">Kinase</keyword>
<dbReference type="GO" id="GO:0009231">
    <property type="term" value="P:riboflavin biosynthetic process"/>
    <property type="evidence" value="ECO:0007669"/>
    <property type="project" value="InterPro"/>
</dbReference>
<evidence type="ECO:0000256" key="11">
    <source>
        <dbReference type="ARBA" id="ARBA00022741"/>
    </source>
</evidence>
<evidence type="ECO:0000256" key="3">
    <source>
        <dbReference type="ARBA" id="ARBA00010214"/>
    </source>
</evidence>
<evidence type="ECO:0000256" key="7">
    <source>
        <dbReference type="ARBA" id="ARBA00022630"/>
    </source>
</evidence>
<dbReference type="InterPro" id="IPR014729">
    <property type="entry name" value="Rossmann-like_a/b/a_fold"/>
</dbReference>
<organism evidence="17">
    <name type="scientific">marine metagenome</name>
    <dbReference type="NCBI Taxonomy" id="408172"/>
    <lineage>
        <taxon>unclassified sequences</taxon>
        <taxon>metagenomes</taxon>
        <taxon>ecological metagenomes</taxon>
    </lineage>
</organism>
<dbReference type="GO" id="GO:0009398">
    <property type="term" value="P:FMN biosynthetic process"/>
    <property type="evidence" value="ECO:0007669"/>
    <property type="project" value="UniProtKB-UniPathway"/>
</dbReference>
<keyword evidence="14" id="KW-0067">ATP-binding</keyword>
<dbReference type="GO" id="GO:0005524">
    <property type="term" value="F:ATP binding"/>
    <property type="evidence" value="ECO:0007669"/>
    <property type="project" value="UniProtKB-KW"/>
</dbReference>
<evidence type="ECO:0000259" key="16">
    <source>
        <dbReference type="SMART" id="SM00904"/>
    </source>
</evidence>
<dbReference type="FunFam" id="3.40.50.620:FF:000021">
    <property type="entry name" value="Riboflavin biosynthesis protein"/>
    <property type="match status" value="1"/>
</dbReference>
<keyword evidence="9" id="KW-0808">Transferase</keyword>
<dbReference type="EC" id="2.7.1.26" evidence="4"/>
<dbReference type="GO" id="GO:0003919">
    <property type="term" value="F:FMN adenylyltransferase activity"/>
    <property type="evidence" value="ECO:0007669"/>
    <property type="project" value="UniProtKB-EC"/>
</dbReference>
<keyword evidence="13" id="KW-0274">FAD</keyword>
<dbReference type="InterPro" id="IPR015865">
    <property type="entry name" value="Riboflavin_kinase_bac/euk"/>
</dbReference>
<dbReference type="InterPro" id="IPR015864">
    <property type="entry name" value="FAD_synthase"/>
</dbReference>
<evidence type="ECO:0000256" key="2">
    <source>
        <dbReference type="ARBA" id="ARBA00005201"/>
    </source>
</evidence>
<name>A0A382JVH2_9ZZZZ</name>
<dbReference type="NCBIfam" id="TIGR00083">
    <property type="entry name" value="ribF"/>
    <property type="match status" value="1"/>
</dbReference>
<evidence type="ECO:0000256" key="8">
    <source>
        <dbReference type="ARBA" id="ARBA00022643"/>
    </source>
</evidence>
<dbReference type="Gene3D" id="2.40.30.30">
    <property type="entry name" value="Riboflavin kinase-like"/>
    <property type="match status" value="1"/>
</dbReference>
<keyword evidence="7" id="KW-0285">Flavoprotein</keyword>
<dbReference type="NCBIfam" id="NF004162">
    <property type="entry name" value="PRK05627.1-5"/>
    <property type="match status" value="1"/>
</dbReference>
<keyword evidence="11" id="KW-0547">Nucleotide-binding</keyword>
<dbReference type="InterPro" id="IPR002606">
    <property type="entry name" value="Riboflavin_kinase_bac"/>
</dbReference>
<accession>A0A382JVH2</accession>
<keyword evidence="8" id="KW-0288">FMN</keyword>
<proteinExistence type="inferred from homology"/>
<dbReference type="SUPFAM" id="SSF82114">
    <property type="entry name" value="Riboflavin kinase-like"/>
    <property type="match status" value="1"/>
</dbReference>
<protein>
    <recommendedName>
        <fullName evidence="6">Bifunctional riboflavin kinase/FMN adenylyltransferase</fullName>
        <ecNumber evidence="4">2.7.1.26</ecNumber>
        <ecNumber evidence="5">2.7.7.2</ecNumber>
    </recommendedName>
</protein>
<dbReference type="PANTHER" id="PTHR22749">
    <property type="entry name" value="RIBOFLAVIN KINASE/FMN ADENYLYLTRANSFERASE"/>
    <property type="match status" value="1"/>
</dbReference>
<dbReference type="GO" id="GO:0006747">
    <property type="term" value="P:FAD biosynthetic process"/>
    <property type="evidence" value="ECO:0007669"/>
    <property type="project" value="UniProtKB-UniPathway"/>
</dbReference>
<dbReference type="SUPFAM" id="SSF52374">
    <property type="entry name" value="Nucleotidylyl transferase"/>
    <property type="match status" value="1"/>
</dbReference>
<evidence type="ECO:0000256" key="10">
    <source>
        <dbReference type="ARBA" id="ARBA00022695"/>
    </source>
</evidence>
<comment type="similarity">
    <text evidence="3">Belongs to the RibF family.</text>
</comment>
<keyword evidence="10" id="KW-0548">Nucleotidyltransferase</keyword>
<evidence type="ECO:0000256" key="15">
    <source>
        <dbReference type="ARBA" id="ARBA00023268"/>
    </source>
</evidence>
<dbReference type="SMART" id="SM00904">
    <property type="entry name" value="Flavokinase"/>
    <property type="match status" value="1"/>
</dbReference>
<dbReference type="InterPro" id="IPR023468">
    <property type="entry name" value="Riboflavin_kinase"/>
</dbReference>
<evidence type="ECO:0000256" key="12">
    <source>
        <dbReference type="ARBA" id="ARBA00022777"/>
    </source>
</evidence>
<evidence type="ECO:0000256" key="13">
    <source>
        <dbReference type="ARBA" id="ARBA00022827"/>
    </source>
</evidence>
<evidence type="ECO:0000256" key="4">
    <source>
        <dbReference type="ARBA" id="ARBA00012105"/>
    </source>
</evidence>
<comment type="pathway">
    <text evidence="2">Cofactor biosynthesis; FMN biosynthesis; FMN from riboflavin (ATP route): step 1/1.</text>
</comment>
<keyword evidence="15" id="KW-0511">Multifunctional enzyme</keyword>
<dbReference type="EC" id="2.7.7.2" evidence="5"/>
<sequence>VLTIGSFDGLHRGHQDIVNRTVHTAKGKQVPSVVVTFDPHPRHILNHEESKLPIILSLENKLTMLENLGVNETLVIPFTSEFSKISASDFLEGIIEKIFRPKDLVIGYDHHFGHDRSGSPEFLREYAENSDINLEIVEAVSDEGSVISSSRIREQIYYGYIRRANFELGWIYGFNALVVKGSGRGHDLSFPTANFIPLDSEQLLPKVGVYFSRGRVDGKQLYGMCNLGLRPTFDEGKFVMEVHFFDFQDINLYSQNIRIEFLERIRDEKKFESKNDLISQLTKDKKHCLGLLDKYF</sequence>
<evidence type="ECO:0000256" key="14">
    <source>
        <dbReference type="ARBA" id="ARBA00022840"/>
    </source>
</evidence>
<comment type="pathway">
    <text evidence="1">Cofactor biosynthesis; FAD biosynthesis; FAD from FMN: step 1/1.</text>
</comment>
<dbReference type="PIRSF" id="PIRSF004491">
    <property type="entry name" value="FAD_Synth"/>
    <property type="match status" value="1"/>
</dbReference>
<dbReference type="Pfam" id="PF06574">
    <property type="entry name" value="FAD_syn"/>
    <property type="match status" value="1"/>
</dbReference>
<dbReference type="Pfam" id="PF01687">
    <property type="entry name" value="Flavokinase"/>
    <property type="match status" value="1"/>
</dbReference>
<dbReference type="AlphaFoldDB" id="A0A382JVH2"/>